<dbReference type="OrthoDB" id="4062651at2759"/>
<evidence type="ECO:0000313" key="12">
    <source>
        <dbReference type="EMBL" id="PRP76548.1"/>
    </source>
</evidence>
<feature type="compositionally biased region" description="Basic and acidic residues" evidence="8">
    <location>
        <begin position="491"/>
        <end position="505"/>
    </location>
</feature>
<gene>
    <name evidence="12" type="ORF">PROFUN_15025</name>
</gene>
<evidence type="ECO:0000256" key="3">
    <source>
        <dbReference type="ARBA" id="ARBA00022741"/>
    </source>
</evidence>
<keyword evidence="2 9" id="KW-0812">Transmembrane</keyword>
<dbReference type="GO" id="GO:0016020">
    <property type="term" value="C:membrane"/>
    <property type="evidence" value="ECO:0007669"/>
    <property type="project" value="UniProtKB-SubCell"/>
</dbReference>
<evidence type="ECO:0000256" key="7">
    <source>
        <dbReference type="ARBA" id="ARBA00023157"/>
    </source>
</evidence>
<dbReference type="PANTHER" id="PTHR24418">
    <property type="entry name" value="TYROSINE-PROTEIN KINASE"/>
    <property type="match status" value="1"/>
</dbReference>
<feature type="domain" description="GAIN-B" evidence="11">
    <location>
        <begin position="25"/>
        <end position="186"/>
    </location>
</feature>
<reference evidence="12 13" key="1">
    <citation type="journal article" date="2018" name="Genome Biol. Evol.">
        <title>Multiple Roots of Fruiting Body Formation in Amoebozoa.</title>
        <authorList>
            <person name="Hillmann F."/>
            <person name="Forbes G."/>
            <person name="Novohradska S."/>
            <person name="Ferling I."/>
            <person name="Riege K."/>
            <person name="Groth M."/>
            <person name="Westermann M."/>
            <person name="Marz M."/>
            <person name="Spaller T."/>
            <person name="Winckler T."/>
            <person name="Schaap P."/>
            <person name="Glockner G."/>
        </authorList>
    </citation>
    <scope>NUCLEOTIDE SEQUENCE [LARGE SCALE GENOMIC DNA]</scope>
    <source>
        <strain evidence="12 13">Jena</strain>
    </source>
</reference>
<dbReference type="GO" id="GO:0005524">
    <property type="term" value="F:ATP binding"/>
    <property type="evidence" value="ECO:0007669"/>
    <property type="project" value="UniProtKB-KW"/>
</dbReference>
<accession>A0A2P6MXY3</accession>
<dbReference type="InterPro" id="IPR050198">
    <property type="entry name" value="Non-receptor_tyrosine_kinases"/>
</dbReference>
<keyword evidence="13" id="KW-1185">Reference proteome</keyword>
<evidence type="ECO:0000256" key="6">
    <source>
        <dbReference type="ARBA" id="ARBA00023136"/>
    </source>
</evidence>
<evidence type="ECO:0000259" key="11">
    <source>
        <dbReference type="PROSITE" id="PS50221"/>
    </source>
</evidence>
<dbReference type="Gene3D" id="2.60.220.50">
    <property type="match status" value="1"/>
</dbReference>
<dbReference type="Proteomes" id="UP000241769">
    <property type="component" value="Unassembled WGS sequence"/>
</dbReference>
<comment type="caution">
    <text evidence="12">The sequence shown here is derived from an EMBL/GenBank/DDBJ whole genome shotgun (WGS) entry which is preliminary data.</text>
</comment>
<evidence type="ECO:0000259" key="10">
    <source>
        <dbReference type="PROSITE" id="PS50011"/>
    </source>
</evidence>
<name>A0A2P6MXY3_9EUKA</name>
<keyword evidence="12" id="KW-0808">Transferase</keyword>
<keyword evidence="5 9" id="KW-1133">Transmembrane helix</keyword>
<evidence type="ECO:0000313" key="13">
    <source>
        <dbReference type="Proteomes" id="UP000241769"/>
    </source>
</evidence>
<dbReference type="Pfam" id="PF01825">
    <property type="entry name" value="GPS"/>
    <property type="match status" value="1"/>
</dbReference>
<dbReference type="AlphaFoldDB" id="A0A2P6MXY3"/>
<proteinExistence type="predicted"/>
<dbReference type="EMBL" id="MDYQ01000316">
    <property type="protein sequence ID" value="PRP76548.1"/>
    <property type="molecule type" value="Genomic_DNA"/>
</dbReference>
<dbReference type="InterPro" id="IPR046338">
    <property type="entry name" value="GAIN_dom_sf"/>
</dbReference>
<keyword evidence="6 9" id="KW-0472">Membrane</keyword>
<comment type="subcellular location">
    <subcellularLocation>
        <location evidence="1">Membrane</location>
    </subcellularLocation>
</comment>
<feature type="compositionally biased region" description="Basic and acidic residues" evidence="8">
    <location>
        <begin position="518"/>
        <end position="529"/>
    </location>
</feature>
<protein>
    <submittedName>
        <fullName evidence="12">Protein kinase family protein</fullName>
    </submittedName>
</protein>
<dbReference type="STRING" id="1890364.A0A2P6MXY3"/>
<dbReference type="InterPro" id="IPR001245">
    <property type="entry name" value="Ser-Thr/Tyr_kinase_cat_dom"/>
</dbReference>
<evidence type="ECO:0000256" key="4">
    <source>
        <dbReference type="ARBA" id="ARBA00022840"/>
    </source>
</evidence>
<dbReference type="InterPro" id="IPR057244">
    <property type="entry name" value="GAIN_B"/>
</dbReference>
<evidence type="ECO:0000256" key="5">
    <source>
        <dbReference type="ARBA" id="ARBA00022989"/>
    </source>
</evidence>
<evidence type="ECO:0000256" key="9">
    <source>
        <dbReference type="SAM" id="Phobius"/>
    </source>
</evidence>
<dbReference type="InterPro" id="IPR011009">
    <property type="entry name" value="Kinase-like_dom_sf"/>
</dbReference>
<keyword evidence="3" id="KW-0547">Nucleotide-binding</keyword>
<dbReference type="Pfam" id="PF07714">
    <property type="entry name" value="PK_Tyr_Ser-Thr"/>
    <property type="match status" value="1"/>
</dbReference>
<keyword evidence="12" id="KW-0418">Kinase</keyword>
<organism evidence="12 13">
    <name type="scientific">Planoprotostelium fungivorum</name>
    <dbReference type="NCBI Taxonomy" id="1890364"/>
    <lineage>
        <taxon>Eukaryota</taxon>
        <taxon>Amoebozoa</taxon>
        <taxon>Evosea</taxon>
        <taxon>Variosea</taxon>
        <taxon>Cavosteliida</taxon>
        <taxon>Cavosteliaceae</taxon>
        <taxon>Planoprotostelium</taxon>
    </lineage>
</organism>
<dbReference type="PROSITE" id="PS50221">
    <property type="entry name" value="GAIN_B"/>
    <property type="match status" value="1"/>
</dbReference>
<sequence>METDDGQQNIDVISAVVTALLRSTKTFSYTSDSVSLSLQTYSKNGSSSNAIENEIDGRACSVVLPLSSVSAFEQVSVALSLALSSPLSSIYNESIRGGVVGVQVCDGNGREVEIRGVTEKINITMGYIDDIPSDHTAVCQWWNETPRVWSRDGCDLYIDETRLAVCQCSHLTNFSINVMAANTRAISADGDVSTKTLIIIICCAVGGSILILSIIAILLIRRSRRATKGETMISMTSGEDMKGRVKMERKEREEEGIQTWKAVCDGVTAVCVMKAVDARGKTELTREAVMLQRQHHPNIVMYLGKDNAEGYIVTEWMTAGRLQEYVKKEELDLSRLLKIGEDVAKGMTYIHEQGLVHTHLTAKSVYVNVIDGEVTAKIANMRHAVTEGDRAEQQQMGPHTAPEVGREGVYKKASDVYSYGLLLWSMVEQEDISEQTGKRLATRESSAVLTKSWDTGMKALVLDCTQTQDRPNFFDIAKKLRVRRQAVSADVKSEGDGARRYKDDPCYDSQQNKSNALIRDDVNSKKTQN</sequence>
<dbReference type="GO" id="GO:0004672">
    <property type="term" value="F:protein kinase activity"/>
    <property type="evidence" value="ECO:0007669"/>
    <property type="project" value="InterPro"/>
</dbReference>
<dbReference type="PROSITE" id="PS50011">
    <property type="entry name" value="PROTEIN_KINASE_DOM"/>
    <property type="match status" value="1"/>
</dbReference>
<dbReference type="Gene3D" id="1.10.510.10">
    <property type="entry name" value="Transferase(Phosphotransferase) domain 1"/>
    <property type="match status" value="1"/>
</dbReference>
<feature type="transmembrane region" description="Helical" evidence="9">
    <location>
        <begin position="197"/>
        <end position="220"/>
    </location>
</feature>
<dbReference type="SMART" id="SM00303">
    <property type="entry name" value="GPS"/>
    <property type="match status" value="1"/>
</dbReference>
<evidence type="ECO:0000256" key="2">
    <source>
        <dbReference type="ARBA" id="ARBA00022692"/>
    </source>
</evidence>
<dbReference type="InterPro" id="IPR000719">
    <property type="entry name" value="Prot_kinase_dom"/>
</dbReference>
<keyword evidence="4" id="KW-0067">ATP-binding</keyword>
<keyword evidence="7" id="KW-1015">Disulfide bond</keyword>
<dbReference type="SUPFAM" id="SSF56112">
    <property type="entry name" value="Protein kinase-like (PK-like)"/>
    <property type="match status" value="1"/>
</dbReference>
<evidence type="ECO:0000256" key="8">
    <source>
        <dbReference type="SAM" id="MobiDB-lite"/>
    </source>
</evidence>
<evidence type="ECO:0000256" key="1">
    <source>
        <dbReference type="ARBA" id="ARBA00004370"/>
    </source>
</evidence>
<feature type="region of interest" description="Disordered" evidence="8">
    <location>
        <begin position="487"/>
        <end position="529"/>
    </location>
</feature>
<dbReference type="InterPro" id="IPR000203">
    <property type="entry name" value="GPS"/>
</dbReference>
<feature type="domain" description="Protein kinase" evidence="10">
    <location>
        <begin position="231"/>
        <end position="482"/>
    </location>
</feature>
<dbReference type="InParanoid" id="A0A2P6MXY3"/>